<sequence>MEEHLVEDESGHNPRIRGRHIKKRALKNKSLTVSFDEKDLKDFVTGFHKRKKKRRKEAQQQLEEAHRRKRIEARKKRKEEREFAIFGGAPPDSGAAADEPDEELDDVEENEPNATVSGTTTYDNGDVQVIVTMSEISREEDFPAQVPPLPVLQHDGETKSHKQNIPVIKKKPFKKVAKKRSRPKPQNKRDRKKGKKKNKKHT</sequence>
<keyword evidence="3" id="KW-0175">Coiled coil</keyword>
<proteinExistence type="inferred from homology"/>
<dbReference type="Pfam" id="PF09805">
    <property type="entry name" value="Nop25"/>
    <property type="match status" value="1"/>
</dbReference>
<dbReference type="GO" id="GO:0019843">
    <property type="term" value="F:rRNA binding"/>
    <property type="evidence" value="ECO:0000318"/>
    <property type="project" value="GO_Central"/>
</dbReference>
<dbReference type="GeneID" id="107810898"/>
<dbReference type="STRING" id="4097.A0A1S4BQS9"/>
<dbReference type="RefSeq" id="XP_016491247.1">
    <property type="nucleotide sequence ID" value="XM_016635761.1"/>
</dbReference>
<evidence type="ECO:0000256" key="4">
    <source>
        <dbReference type="ARBA" id="ARBA00023242"/>
    </source>
</evidence>
<keyword evidence="5" id="KW-1185">Reference proteome</keyword>
<dbReference type="InterPro" id="IPR019186">
    <property type="entry name" value="Nucleolar_protein_12"/>
</dbReference>
<dbReference type="Proteomes" id="UP000790787">
    <property type="component" value="Chromosome 1"/>
</dbReference>
<organism evidence="5 6">
    <name type="scientific">Nicotiana tabacum</name>
    <name type="common">Common tobacco</name>
    <dbReference type="NCBI Taxonomy" id="4097"/>
    <lineage>
        <taxon>Eukaryota</taxon>
        <taxon>Viridiplantae</taxon>
        <taxon>Streptophyta</taxon>
        <taxon>Embryophyta</taxon>
        <taxon>Tracheophyta</taxon>
        <taxon>Spermatophyta</taxon>
        <taxon>Magnoliopsida</taxon>
        <taxon>eudicotyledons</taxon>
        <taxon>Gunneridae</taxon>
        <taxon>Pentapetalae</taxon>
        <taxon>asterids</taxon>
        <taxon>lamiids</taxon>
        <taxon>Solanales</taxon>
        <taxon>Solanaceae</taxon>
        <taxon>Nicotianoideae</taxon>
        <taxon>Nicotianeae</taxon>
        <taxon>Nicotiana</taxon>
    </lineage>
</organism>
<dbReference type="OrthoDB" id="551633at2759"/>
<comment type="similarity">
    <text evidence="2">Belongs to the RRP17 family.</text>
</comment>
<dbReference type="PaxDb" id="4097-A0A1S4BQS9"/>
<dbReference type="KEGG" id="nta:107810898"/>
<reference evidence="6" key="2">
    <citation type="submission" date="2025-08" db="UniProtKB">
        <authorList>
            <consortium name="RefSeq"/>
        </authorList>
    </citation>
    <scope>IDENTIFICATION</scope>
</reference>
<evidence type="ECO:0000313" key="5">
    <source>
        <dbReference type="Proteomes" id="UP000790787"/>
    </source>
</evidence>
<dbReference type="GO" id="GO:0005730">
    <property type="term" value="C:nucleolus"/>
    <property type="evidence" value="ECO:0000318"/>
    <property type="project" value="GO_Central"/>
</dbReference>
<name>A0A1S4BQS9_TOBAC</name>
<keyword evidence="4" id="KW-0539">Nucleus</keyword>
<accession>A0A1S4BQS9</accession>
<gene>
    <name evidence="6" type="primary">LOC107810898</name>
</gene>
<dbReference type="PANTHER" id="PTHR14577">
    <property type="entry name" value="NUCLEOLAR PROTEIN 12"/>
    <property type="match status" value="1"/>
</dbReference>
<protein>
    <submittedName>
        <fullName evidence="6">Ribosomal RNA-processing protein 17</fullName>
    </submittedName>
</protein>
<dbReference type="AlphaFoldDB" id="A0A1S4BQS9"/>
<dbReference type="PANTHER" id="PTHR14577:SF0">
    <property type="entry name" value="NUCLEOLAR PROTEIN 12"/>
    <property type="match status" value="1"/>
</dbReference>
<evidence type="ECO:0000256" key="3">
    <source>
        <dbReference type="ARBA" id="ARBA00023054"/>
    </source>
</evidence>
<reference evidence="5" key="1">
    <citation type="journal article" date="2014" name="Nat. Commun.">
        <title>The tobacco genome sequence and its comparison with those of tomato and potato.</title>
        <authorList>
            <person name="Sierro N."/>
            <person name="Battey J.N."/>
            <person name="Ouadi S."/>
            <person name="Bakaher N."/>
            <person name="Bovet L."/>
            <person name="Willig A."/>
            <person name="Goepfert S."/>
            <person name="Peitsch M.C."/>
            <person name="Ivanov N.V."/>
        </authorList>
    </citation>
    <scope>NUCLEOTIDE SEQUENCE [LARGE SCALE GENOMIC DNA]</scope>
</reference>
<comment type="subcellular location">
    <subcellularLocation>
        <location evidence="1">Nucleus</location>
        <location evidence="1">Nucleolus</location>
    </subcellularLocation>
</comment>
<evidence type="ECO:0000256" key="1">
    <source>
        <dbReference type="ARBA" id="ARBA00004604"/>
    </source>
</evidence>
<evidence type="ECO:0000313" key="6">
    <source>
        <dbReference type="RefSeq" id="XP_016491247.1"/>
    </source>
</evidence>
<dbReference type="OMA" id="HMIEEED"/>
<evidence type="ECO:0000256" key="2">
    <source>
        <dbReference type="ARBA" id="ARBA00007175"/>
    </source>
</evidence>